<protein>
    <submittedName>
        <fullName evidence="1">Uncharacterized protein</fullName>
    </submittedName>
</protein>
<dbReference type="EMBL" id="AMZH03021011">
    <property type="protein sequence ID" value="RRT38626.1"/>
    <property type="molecule type" value="Genomic_DNA"/>
</dbReference>
<evidence type="ECO:0000313" key="1">
    <source>
        <dbReference type="EMBL" id="RRT38626.1"/>
    </source>
</evidence>
<accession>A0A426XGP0</accession>
<reference evidence="1 2" key="1">
    <citation type="journal article" date="2014" name="Agronomy (Basel)">
        <title>A Draft Genome Sequence for Ensete ventricosum, the Drought-Tolerant Tree Against Hunger.</title>
        <authorList>
            <person name="Harrison J."/>
            <person name="Moore K.A."/>
            <person name="Paszkiewicz K."/>
            <person name="Jones T."/>
            <person name="Grant M."/>
            <person name="Ambacheew D."/>
            <person name="Muzemil S."/>
            <person name="Studholme D.J."/>
        </authorList>
    </citation>
    <scope>NUCLEOTIDE SEQUENCE [LARGE SCALE GENOMIC DNA]</scope>
</reference>
<organism evidence="1 2">
    <name type="scientific">Ensete ventricosum</name>
    <name type="common">Abyssinian banana</name>
    <name type="synonym">Musa ensete</name>
    <dbReference type="NCBI Taxonomy" id="4639"/>
    <lineage>
        <taxon>Eukaryota</taxon>
        <taxon>Viridiplantae</taxon>
        <taxon>Streptophyta</taxon>
        <taxon>Embryophyta</taxon>
        <taxon>Tracheophyta</taxon>
        <taxon>Spermatophyta</taxon>
        <taxon>Magnoliopsida</taxon>
        <taxon>Liliopsida</taxon>
        <taxon>Zingiberales</taxon>
        <taxon>Musaceae</taxon>
        <taxon>Ensete</taxon>
    </lineage>
</organism>
<sequence length="109" mass="12207">MKLGPKGFGMGQVDVEVGTLEEYRCDRSNRRVGLLQSSYRLREPDKSEDKAEWEATDSRAMGMTTLWYHRGGTSVESSIPCSDRGRVLGCERGRGGGECRGKLQVSRQY</sequence>
<evidence type="ECO:0000313" key="2">
    <source>
        <dbReference type="Proteomes" id="UP000287651"/>
    </source>
</evidence>
<dbReference type="Proteomes" id="UP000287651">
    <property type="component" value="Unassembled WGS sequence"/>
</dbReference>
<dbReference type="AlphaFoldDB" id="A0A426XGP0"/>
<name>A0A426XGP0_ENSVE</name>
<proteinExistence type="predicted"/>
<comment type="caution">
    <text evidence="1">The sequence shown here is derived from an EMBL/GenBank/DDBJ whole genome shotgun (WGS) entry which is preliminary data.</text>
</comment>
<gene>
    <name evidence="1" type="ORF">B296_00046087</name>
</gene>